<evidence type="ECO:0000313" key="6">
    <source>
        <dbReference type="EMBL" id="VFK25857.1"/>
    </source>
</evidence>
<gene>
    <name evidence="5" type="ORF">BECKLPF1236A_GA0070988_1002014</name>
    <name evidence="6" type="ORF">BECKLPF1236C_GA0070990_1002614</name>
</gene>
<dbReference type="SUPFAM" id="SSF48452">
    <property type="entry name" value="TPR-like"/>
    <property type="match status" value="1"/>
</dbReference>
<evidence type="ECO:0000256" key="3">
    <source>
        <dbReference type="PROSITE-ProRule" id="PRU00339"/>
    </source>
</evidence>
<sequence>MIIYPRLLALALLIGLGAVGVAMAQGGPVSSNAIATIQATSNPLIPMPAPNLERLENAVREHLRAARADLVSLQADPKTTQAVLGDAYGRLGQIYHAHRLDASAEACYRNAEHLLPKDVRWPYLLGYLYQQRVQLSAAARSYRRALALDADDTPTQLRLAQVLLALDRIDEATPFLDRVSKAPGFQGVADFELGKAALRQGRHAEAVERLTRAYVAHPEASGIHYPLAMAYRGLGELEAARRHLQQRGEVVPPIPDPLVEELSELLSGKRTRQYHAMKAVWRGEFEVAAKEYRAILALDPADIGARVSLGRCLYLLDDPDGAARAFGAILERKPKHDKANYFLGRLLWEKGQKATAATHFQTTLETDPRHGGAHFFVAESLMQQGDFQRAADHFRKVSEMLPEDLESRQREAAALVAAGASMHQTARERIIDALEIHPDDPVLTGQLVRLLAGSPDPDARDGRRALMLAEELFARHNTIENAQLVAMAHAEIAHGERADFDAAVAYQQAALDTAFQYYGPYEIRLLERLKTNLDAYLARQPYRIPDDEALHDPR</sequence>
<feature type="signal peptide" evidence="4">
    <location>
        <begin position="1"/>
        <end position="24"/>
    </location>
</feature>
<accession>A0A450VVE2</accession>
<dbReference type="EMBL" id="CAADFM010000020">
    <property type="protein sequence ID" value="VFK08747.1"/>
    <property type="molecule type" value="Genomic_DNA"/>
</dbReference>
<dbReference type="AlphaFoldDB" id="A0A450VVE2"/>
<reference evidence="5" key="1">
    <citation type="submission" date="2019-02" db="EMBL/GenBank/DDBJ databases">
        <authorList>
            <person name="Gruber-Vodicka R. H."/>
            <person name="Seah K. B. B."/>
        </authorList>
    </citation>
    <scope>NUCLEOTIDE SEQUENCE</scope>
    <source>
        <strain evidence="5">BECK_S312</strain>
        <strain evidence="6">BECK_S426</strain>
    </source>
</reference>
<dbReference type="PANTHER" id="PTHR45586:SF1">
    <property type="entry name" value="LIPOPOLYSACCHARIDE ASSEMBLY PROTEIN B"/>
    <property type="match status" value="1"/>
</dbReference>
<feature type="repeat" description="TPR" evidence="3">
    <location>
        <begin position="337"/>
        <end position="370"/>
    </location>
</feature>
<keyword evidence="2 3" id="KW-0802">TPR repeat</keyword>
<protein>
    <submittedName>
        <fullName evidence="5">Tfp pilus assembly protein PilF</fullName>
    </submittedName>
</protein>
<dbReference type="Gene3D" id="1.25.40.10">
    <property type="entry name" value="Tetratricopeptide repeat domain"/>
    <property type="match status" value="2"/>
</dbReference>
<evidence type="ECO:0000256" key="1">
    <source>
        <dbReference type="ARBA" id="ARBA00022737"/>
    </source>
</evidence>
<feature type="chain" id="PRO_5036113455" evidence="4">
    <location>
        <begin position="25"/>
        <end position="554"/>
    </location>
</feature>
<evidence type="ECO:0000256" key="4">
    <source>
        <dbReference type="SAM" id="SignalP"/>
    </source>
</evidence>
<dbReference type="Pfam" id="PF14559">
    <property type="entry name" value="TPR_19"/>
    <property type="match status" value="2"/>
</dbReference>
<dbReference type="InterPro" id="IPR011990">
    <property type="entry name" value="TPR-like_helical_dom_sf"/>
</dbReference>
<dbReference type="PANTHER" id="PTHR45586">
    <property type="entry name" value="TPR REPEAT-CONTAINING PROTEIN PA4667"/>
    <property type="match status" value="1"/>
</dbReference>
<feature type="repeat" description="TPR" evidence="3">
    <location>
        <begin position="119"/>
        <end position="152"/>
    </location>
</feature>
<evidence type="ECO:0000256" key="2">
    <source>
        <dbReference type="ARBA" id="ARBA00022803"/>
    </source>
</evidence>
<dbReference type="EMBL" id="CAADFP010000026">
    <property type="protein sequence ID" value="VFK25857.1"/>
    <property type="molecule type" value="Genomic_DNA"/>
</dbReference>
<dbReference type="InterPro" id="IPR051012">
    <property type="entry name" value="CellSynth/LPSAsmb/PSIAsmb"/>
</dbReference>
<name>A0A450VVE2_9GAMM</name>
<dbReference type="SMART" id="SM00028">
    <property type="entry name" value="TPR"/>
    <property type="match status" value="8"/>
</dbReference>
<keyword evidence="1" id="KW-0677">Repeat</keyword>
<keyword evidence="4" id="KW-0732">Signal</keyword>
<dbReference type="InterPro" id="IPR019734">
    <property type="entry name" value="TPR_rpt"/>
</dbReference>
<dbReference type="Pfam" id="PF13432">
    <property type="entry name" value="TPR_16"/>
    <property type="match status" value="2"/>
</dbReference>
<feature type="repeat" description="TPR" evidence="3">
    <location>
        <begin position="371"/>
        <end position="404"/>
    </location>
</feature>
<evidence type="ECO:0000313" key="5">
    <source>
        <dbReference type="EMBL" id="VFK08747.1"/>
    </source>
</evidence>
<proteinExistence type="predicted"/>
<dbReference type="PROSITE" id="PS50005">
    <property type="entry name" value="TPR"/>
    <property type="match status" value="3"/>
</dbReference>
<organism evidence="5">
    <name type="scientific">Candidatus Kentrum sp. LPFa</name>
    <dbReference type="NCBI Taxonomy" id="2126335"/>
    <lineage>
        <taxon>Bacteria</taxon>
        <taxon>Pseudomonadati</taxon>
        <taxon>Pseudomonadota</taxon>
        <taxon>Gammaproteobacteria</taxon>
        <taxon>Candidatus Kentrum</taxon>
    </lineage>
</organism>